<dbReference type="EMBL" id="RBXL01000001">
    <property type="protein sequence ID" value="RKT45092.1"/>
    <property type="molecule type" value="Genomic_DNA"/>
</dbReference>
<protein>
    <submittedName>
        <fullName evidence="1">Uncharacterized protein</fullName>
    </submittedName>
</protein>
<proteinExistence type="predicted"/>
<accession>A0A495V6S3</accession>
<organism evidence="1 2">
    <name type="scientific">Thiocapsa rosea</name>
    <dbReference type="NCBI Taxonomy" id="69360"/>
    <lineage>
        <taxon>Bacteria</taxon>
        <taxon>Pseudomonadati</taxon>
        <taxon>Pseudomonadota</taxon>
        <taxon>Gammaproteobacteria</taxon>
        <taxon>Chromatiales</taxon>
        <taxon>Chromatiaceae</taxon>
        <taxon>Thiocapsa</taxon>
    </lineage>
</organism>
<keyword evidence="2" id="KW-1185">Reference proteome</keyword>
<comment type="caution">
    <text evidence="1">The sequence shown here is derived from an EMBL/GenBank/DDBJ whole genome shotgun (WGS) entry which is preliminary data.</text>
</comment>
<evidence type="ECO:0000313" key="1">
    <source>
        <dbReference type="EMBL" id="RKT45092.1"/>
    </source>
</evidence>
<evidence type="ECO:0000313" key="2">
    <source>
        <dbReference type="Proteomes" id="UP000274556"/>
    </source>
</evidence>
<name>A0A495V6S3_9GAMM</name>
<gene>
    <name evidence="1" type="ORF">BDD21_2509</name>
</gene>
<reference evidence="1 2" key="1">
    <citation type="submission" date="2018-10" db="EMBL/GenBank/DDBJ databases">
        <title>Genomic Encyclopedia of Archaeal and Bacterial Type Strains, Phase II (KMG-II): from individual species to whole genera.</title>
        <authorList>
            <person name="Goeker M."/>
        </authorList>
    </citation>
    <scope>NUCLEOTIDE SEQUENCE [LARGE SCALE GENOMIC DNA]</scope>
    <source>
        <strain evidence="1 2">DSM 235</strain>
    </source>
</reference>
<dbReference type="Proteomes" id="UP000274556">
    <property type="component" value="Unassembled WGS sequence"/>
</dbReference>
<sequence>MIVIRASRRRWGRDFGCIRGISCGSGPTAALKSKPSRADALA</sequence>
<dbReference type="AlphaFoldDB" id="A0A495V6S3"/>